<dbReference type="SMART" id="SM00387">
    <property type="entry name" value="HATPase_c"/>
    <property type="match status" value="1"/>
</dbReference>
<keyword evidence="18" id="KW-1185">Reference proteome</keyword>
<dbReference type="InterPro" id="IPR003661">
    <property type="entry name" value="HisK_dim/P_dom"/>
</dbReference>
<evidence type="ECO:0000256" key="11">
    <source>
        <dbReference type="ARBA" id="ARBA00022989"/>
    </source>
</evidence>
<keyword evidence="5" id="KW-0597">Phosphoprotein</keyword>
<gene>
    <name evidence="17" type="ORF">JOC54_004121</name>
</gene>
<evidence type="ECO:0000256" key="8">
    <source>
        <dbReference type="ARBA" id="ARBA00022741"/>
    </source>
</evidence>
<dbReference type="InterPro" id="IPR003660">
    <property type="entry name" value="HAMP_dom"/>
</dbReference>
<evidence type="ECO:0000256" key="14">
    <source>
        <dbReference type="SAM" id="Phobius"/>
    </source>
</evidence>
<keyword evidence="9 17" id="KW-0418">Kinase</keyword>
<dbReference type="InterPro" id="IPR004358">
    <property type="entry name" value="Sig_transdc_His_kin-like_C"/>
</dbReference>
<feature type="domain" description="Histidine kinase" evidence="15">
    <location>
        <begin position="238"/>
        <end position="450"/>
    </location>
</feature>
<dbReference type="SUPFAM" id="SSF47384">
    <property type="entry name" value="Homodimeric domain of signal transducing histidine kinase"/>
    <property type="match status" value="1"/>
</dbReference>
<dbReference type="GO" id="GO:0016301">
    <property type="term" value="F:kinase activity"/>
    <property type="evidence" value="ECO:0007669"/>
    <property type="project" value="UniProtKB-KW"/>
</dbReference>
<dbReference type="CDD" id="cd00082">
    <property type="entry name" value="HisKA"/>
    <property type="match status" value="1"/>
</dbReference>
<feature type="transmembrane region" description="Helical" evidence="14">
    <location>
        <begin position="151"/>
        <end position="174"/>
    </location>
</feature>
<accession>A0ABS2SZ72</accession>
<evidence type="ECO:0000256" key="9">
    <source>
        <dbReference type="ARBA" id="ARBA00022777"/>
    </source>
</evidence>
<comment type="subcellular location">
    <subcellularLocation>
        <location evidence="2">Cell membrane</location>
        <topology evidence="2">Multi-pass membrane protein</topology>
    </subcellularLocation>
</comment>
<keyword evidence="7 14" id="KW-0812">Transmembrane</keyword>
<feature type="domain" description="HAMP" evidence="16">
    <location>
        <begin position="176"/>
        <end position="230"/>
    </location>
</feature>
<dbReference type="Pfam" id="PF02518">
    <property type="entry name" value="HATPase_c"/>
    <property type="match status" value="1"/>
</dbReference>
<dbReference type="InterPro" id="IPR050428">
    <property type="entry name" value="TCS_sensor_his_kinase"/>
</dbReference>
<evidence type="ECO:0000256" key="5">
    <source>
        <dbReference type="ARBA" id="ARBA00022553"/>
    </source>
</evidence>
<name>A0ABS2SZ72_9BACI</name>
<evidence type="ECO:0000259" key="16">
    <source>
        <dbReference type="PROSITE" id="PS50885"/>
    </source>
</evidence>
<evidence type="ECO:0000256" key="12">
    <source>
        <dbReference type="ARBA" id="ARBA00023012"/>
    </source>
</evidence>
<dbReference type="Gene3D" id="3.30.565.10">
    <property type="entry name" value="Histidine kinase-like ATPase, C-terminal domain"/>
    <property type="match status" value="1"/>
</dbReference>
<keyword evidence="12" id="KW-0902">Two-component regulatory system</keyword>
<evidence type="ECO:0000256" key="1">
    <source>
        <dbReference type="ARBA" id="ARBA00000085"/>
    </source>
</evidence>
<dbReference type="Gene3D" id="6.10.340.10">
    <property type="match status" value="1"/>
</dbReference>
<dbReference type="InterPro" id="IPR005467">
    <property type="entry name" value="His_kinase_dom"/>
</dbReference>
<dbReference type="Pfam" id="PF00672">
    <property type="entry name" value="HAMP"/>
    <property type="match status" value="1"/>
</dbReference>
<dbReference type="Gene3D" id="1.10.287.130">
    <property type="match status" value="1"/>
</dbReference>
<organism evidence="17 18">
    <name type="scientific">Shouchella xiaoxiensis</name>
    <dbReference type="NCBI Taxonomy" id="766895"/>
    <lineage>
        <taxon>Bacteria</taxon>
        <taxon>Bacillati</taxon>
        <taxon>Bacillota</taxon>
        <taxon>Bacilli</taxon>
        <taxon>Bacillales</taxon>
        <taxon>Bacillaceae</taxon>
        <taxon>Shouchella</taxon>
    </lineage>
</organism>
<comment type="catalytic activity">
    <reaction evidence="1">
        <text>ATP + protein L-histidine = ADP + protein N-phospho-L-histidine.</text>
        <dbReference type="EC" id="2.7.13.3"/>
    </reaction>
</comment>
<evidence type="ECO:0000259" key="15">
    <source>
        <dbReference type="PROSITE" id="PS50109"/>
    </source>
</evidence>
<dbReference type="Pfam" id="PF00512">
    <property type="entry name" value="HisKA"/>
    <property type="match status" value="1"/>
</dbReference>
<dbReference type="SMART" id="SM00388">
    <property type="entry name" value="HisKA"/>
    <property type="match status" value="1"/>
</dbReference>
<dbReference type="PROSITE" id="PS50885">
    <property type="entry name" value="HAMP"/>
    <property type="match status" value="1"/>
</dbReference>
<evidence type="ECO:0000256" key="7">
    <source>
        <dbReference type="ARBA" id="ARBA00022692"/>
    </source>
</evidence>
<dbReference type="EC" id="2.7.13.3" evidence="3"/>
<dbReference type="PANTHER" id="PTHR45436">
    <property type="entry name" value="SENSOR HISTIDINE KINASE YKOH"/>
    <property type="match status" value="1"/>
</dbReference>
<evidence type="ECO:0000256" key="4">
    <source>
        <dbReference type="ARBA" id="ARBA00022475"/>
    </source>
</evidence>
<reference evidence="17" key="1">
    <citation type="submission" date="2021-01" db="EMBL/GenBank/DDBJ databases">
        <title>Genomic Encyclopedia of Type Strains, Phase IV (KMG-IV): sequencing the most valuable type-strain genomes for metagenomic binning, comparative biology and taxonomic classification.</title>
        <authorList>
            <person name="Goeker M."/>
        </authorList>
    </citation>
    <scope>NUCLEOTIDE SEQUENCE</scope>
    <source>
        <strain evidence="17">DSM 21943</strain>
    </source>
</reference>
<dbReference type="PRINTS" id="PR00344">
    <property type="entry name" value="BCTRLSENSOR"/>
</dbReference>
<dbReference type="EMBL" id="JAFBCV010000017">
    <property type="protein sequence ID" value="MBM7840828.1"/>
    <property type="molecule type" value="Genomic_DNA"/>
</dbReference>
<dbReference type="SUPFAM" id="SSF158472">
    <property type="entry name" value="HAMP domain-like"/>
    <property type="match status" value="1"/>
</dbReference>
<evidence type="ECO:0000256" key="3">
    <source>
        <dbReference type="ARBA" id="ARBA00012438"/>
    </source>
</evidence>
<dbReference type="PANTHER" id="PTHR45436:SF5">
    <property type="entry name" value="SENSOR HISTIDINE KINASE TRCS"/>
    <property type="match status" value="1"/>
</dbReference>
<keyword evidence="10" id="KW-0067">ATP-binding</keyword>
<dbReference type="Proteomes" id="UP001179280">
    <property type="component" value="Unassembled WGS sequence"/>
</dbReference>
<proteinExistence type="predicted"/>
<dbReference type="CDD" id="cd06225">
    <property type="entry name" value="HAMP"/>
    <property type="match status" value="1"/>
</dbReference>
<protein>
    <recommendedName>
        <fullName evidence="3">histidine kinase</fullName>
        <ecNumber evidence="3">2.7.13.3</ecNumber>
    </recommendedName>
</protein>
<comment type="caution">
    <text evidence="17">The sequence shown here is derived from an EMBL/GenBank/DDBJ whole genome shotgun (WGS) entry which is preliminary data.</text>
</comment>
<keyword evidence="6" id="KW-0808">Transferase</keyword>
<evidence type="ECO:0000256" key="6">
    <source>
        <dbReference type="ARBA" id="ARBA00022679"/>
    </source>
</evidence>
<keyword evidence="4" id="KW-1003">Cell membrane</keyword>
<sequence>MTLSWRITLFSTGLVAVLILLVNVSVYTFFKANLTEGELDRVATQAITVASSLDQTSMSPEAREQYLNAYAPGSGMLRLIDEQGTILLTVTRNQELLDLPTGFNAGEVAALETVDEESYATASVPLIWNDGQIVSLQLTEQLEHYDESVPLLGMILTIASLVVLVPTFLASQALGRFIVRPIRSLAATMNDIRIRGTLKKVDHLPTQKDELADLSRSFNHMIELLQQNAEQQQQFVSDASHELKTPLTVIESYTNMLKRWGKDDQAMIDEAVEAILSESQRMKGLTEQMLLLANGETPTHEKQLIRLNRLVSETAERMSVASGRTIYVKDSNGPLYVTGSEPLLKQLLFILLDNGIKYSDKSLTLELRSSGSDNCSIAVIDQGIGIKAADQEDIFKRFYRVDKARSRDTGGSGLGLAIAQKIIAEHNGSLSLSSTEGVGSSFIVTLPTAKKEETDETN</sequence>
<evidence type="ECO:0000313" key="17">
    <source>
        <dbReference type="EMBL" id="MBM7840828.1"/>
    </source>
</evidence>
<dbReference type="InterPro" id="IPR036097">
    <property type="entry name" value="HisK_dim/P_sf"/>
</dbReference>
<evidence type="ECO:0000256" key="2">
    <source>
        <dbReference type="ARBA" id="ARBA00004651"/>
    </source>
</evidence>
<dbReference type="RefSeq" id="WP_204468667.1">
    <property type="nucleotide sequence ID" value="NZ_JAFBCV010000017.1"/>
</dbReference>
<dbReference type="InterPro" id="IPR036890">
    <property type="entry name" value="HATPase_C_sf"/>
</dbReference>
<keyword evidence="13 14" id="KW-0472">Membrane</keyword>
<dbReference type="PROSITE" id="PS50109">
    <property type="entry name" value="HIS_KIN"/>
    <property type="match status" value="1"/>
</dbReference>
<evidence type="ECO:0000256" key="13">
    <source>
        <dbReference type="ARBA" id="ARBA00023136"/>
    </source>
</evidence>
<evidence type="ECO:0000256" key="10">
    <source>
        <dbReference type="ARBA" id="ARBA00022840"/>
    </source>
</evidence>
<dbReference type="SMART" id="SM00304">
    <property type="entry name" value="HAMP"/>
    <property type="match status" value="1"/>
</dbReference>
<keyword evidence="11 14" id="KW-1133">Transmembrane helix</keyword>
<dbReference type="SUPFAM" id="SSF55874">
    <property type="entry name" value="ATPase domain of HSP90 chaperone/DNA topoisomerase II/histidine kinase"/>
    <property type="match status" value="1"/>
</dbReference>
<dbReference type="InterPro" id="IPR003594">
    <property type="entry name" value="HATPase_dom"/>
</dbReference>
<evidence type="ECO:0000313" key="18">
    <source>
        <dbReference type="Proteomes" id="UP001179280"/>
    </source>
</evidence>
<keyword evidence="8" id="KW-0547">Nucleotide-binding</keyword>
<feature type="transmembrane region" description="Helical" evidence="14">
    <location>
        <begin position="7"/>
        <end position="30"/>
    </location>
</feature>